<dbReference type="InterPro" id="IPR027417">
    <property type="entry name" value="P-loop_NTPase"/>
</dbReference>
<dbReference type="PANTHER" id="PTHR43581:SF2">
    <property type="entry name" value="EXCINUCLEASE ATPASE SUBUNIT"/>
    <property type="match status" value="1"/>
</dbReference>
<dbReference type="RefSeq" id="WP_074987782.1">
    <property type="nucleotide sequence ID" value="NZ_CADFGN010000015.1"/>
</dbReference>
<dbReference type="GO" id="GO:0005524">
    <property type="term" value="F:ATP binding"/>
    <property type="evidence" value="ECO:0007669"/>
    <property type="project" value="UniProtKB-KW"/>
</dbReference>
<dbReference type="EMBL" id="FNZM01000040">
    <property type="protein sequence ID" value="SEK15487.1"/>
    <property type="molecule type" value="Genomic_DNA"/>
</dbReference>
<dbReference type="InterPro" id="IPR051396">
    <property type="entry name" value="Bact_Antivir_Def_Nuclease"/>
</dbReference>
<comment type="caution">
    <text evidence="2">The sequence shown here is derived from an EMBL/GenBank/DDBJ whole genome shotgun (WGS) entry which is preliminary data.</text>
</comment>
<feature type="domain" description="AAA+ ATPase" evidence="1">
    <location>
        <begin position="29"/>
        <end position="475"/>
    </location>
</feature>
<gene>
    <name evidence="2" type="ORF">SAMN05216550_14018</name>
</gene>
<dbReference type="Pfam" id="PF13304">
    <property type="entry name" value="AAA_21"/>
    <property type="match status" value="1"/>
</dbReference>
<dbReference type="GO" id="GO:0016887">
    <property type="term" value="F:ATP hydrolysis activity"/>
    <property type="evidence" value="ECO:0007669"/>
    <property type="project" value="InterPro"/>
</dbReference>
<dbReference type="SUPFAM" id="SSF52540">
    <property type="entry name" value="P-loop containing nucleoside triphosphate hydrolases"/>
    <property type="match status" value="1"/>
</dbReference>
<reference evidence="2 3" key="1">
    <citation type="submission" date="2016-10" db="EMBL/GenBank/DDBJ databases">
        <authorList>
            <person name="Varghese N."/>
            <person name="Submissions S."/>
        </authorList>
    </citation>
    <scope>NUCLEOTIDE SEQUENCE [LARGE SCALE GENOMIC DNA]</scope>
    <source>
        <strain evidence="2 3">LMG 22274</strain>
    </source>
</reference>
<dbReference type="InterPro" id="IPR003593">
    <property type="entry name" value="AAA+_ATPase"/>
</dbReference>
<keyword evidence="2" id="KW-0547">Nucleotide-binding</keyword>
<protein>
    <submittedName>
        <fullName evidence="2">Predicted ATP-binding protein involved in virulence</fullName>
    </submittedName>
</protein>
<dbReference type="InterPro" id="IPR003959">
    <property type="entry name" value="ATPase_AAA_core"/>
</dbReference>
<organism evidence="2 3">
    <name type="scientific">Paraburkholderia tropica</name>
    <dbReference type="NCBI Taxonomy" id="92647"/>
    <lineage>
        <taxon>Bacteria</taxon>
        <taxon>Pseudomonadati</taxon>
        <taxon>Pseudomonadota</taxon>
        <taxon>Betaproteobacteria</taxon>
        <taxon>Burkholderiales</taxon>
        <taxon>Burkholderiaceae</taxon>
        <taxon>Paraburkholderia</taxon>
    </lineage>
</organism>
<evidence type="ECO:0000313" key="2">
    <source>
        <dbReference type="EMBL" id="SEK15487.1"/>
    </source>
</evidence>
<evidence type="ECO:0000313" key="3">
    <source>
        <dbReference type="Proteomes" id="UP000183529"/>
    </source>
</evidence>
<dbReference type="Gene3D" id="3.40.50.300">
    <property type="entry name" value="P-loop containing nucleotide triphosphate hydrolases"/>
    <property type="match status" value="1"/>
</dbReference>
<dbReference type="SMART" id="SM00382">
    <property type="entry name" value="AAA"/>
    <property type="match status" value="1"/>
</dbReference>
<dbReference type="InterPro" id="IPR038729">
    <property type="entry name" value="Rad50/SbcC_AAA"/>
</dbReference>
<keyword evidence="2" id="KW-0067">ATP-binding</keyword>
<dbReference type="Proteomes" id="UP000183529">
    <property type="component" value="Unassembled WGS sequence"/>
</dbReference>
<evidence type="ECO:0000259" key="1">
    <source>
        <dbReference type="SMART" id="SM00382"/>
    </source>
</evidence>
<dbReference type="Pfam" id="PF13476">
    <property type="entry name" value="AAA_23"/>
    <property type="match status" value="1"/>
</dbReference>
<dbReference type="GO" id="GO:0006302">
    <property type="term" value="P:double-strand break repair"/>
    <property type="evidence" value="ECO:0007669"/>
    <property type="project" value="InterPro"/>
</dbReference>
<dbReference type="AlphaFoldDB" id="A0AAQ1JYP8"/>
<dbReference type="PANTHER" id="PTHR43581">
    <property type="entry name" value="ATP/GTP PHOSPHATASE"/>
    <property type="match status" value="1"/>
</dbReference>
<sequence>MDQSTLRISRVEVTGLFGLYDHQFDLNLSERVTIIHGPNGVGKTMLLKLLAALFSGRIVELARTQFSSFIVTLSDGSVLGFRREIKDVIDDGDLDSASSRQKILFEGGSRTTAEKKIPRIVIRAFATSGGERDEAELGALPNKASAQKLASFIDGEVPWLFRVNPDLWKDREQNDYLTSYEVIERYSDRLPTRYQGRLFKEPELVRRLRRRVKIHFIETQRLLKLSFQEAERPWGGADRTMISMVKSDSADLKERVSTTLANYGKESQTLDQSFPWRLLHGDNPRDSVAGIKRRMLELEEKRADLKKIGLLADDNSYPFDVNAIDALDDTRLDVLALYVSDTQSKLAVLDNLATRVKLLLSIVNTKFRNKVVSLDKQEGLTAVSSTGALLDLDSLSSGEQHELVLIYDLLFRVEPNTLVLLDEPELSLHLTWQKQFLTDFLEIVDATQFDAIVATHSPFIVGDRHDLMVGLGAETQD</sequence>
<proteinExistence type="predicted"/>
<accession>A0AAQ1JYP8</accession>
<name>A0AAQ1JYP8_9BURK</name>